<dbReference type="Pfam" id="PF03732">
    <property type="entry name" value="Retrotrans_gag"/>
    <property type="match status" value="1"/>
</dbReference>
<dbReference type="PANTHER" id="PTHR35046:SF9">
    <property type="entry name" value="RNA-DIRECTED DNA POLYMERASE"/>
    <property type="match status" value="1"/>
</dbReference>
<name>A0ABD1NUJ9_9LAMI</name>
<evidence type="ECO:0000313" key="2">
    <source>
        <dbReference type="EMBL" id="KAL2455092.1"/>
    </source>
</evidence>
<reference evidence="4" key="2">
    <citation type="submission" date="2024-07" db="EMBL/GenBank/DDBJ databases">
        <title>Two chromosome-level genome assemblies of Korean endemic species Abeliophyllum distichum and Forsythia ovata (Oleaceae).</title>
        <authorList>
            <person name="Jang H."/>
        </authorList>
    </citation>
    <scope>NUCLEOTIDE SEQUENCE [LARGE SCALE GENOMIC DNA]</scope>
</reference>
<dbReference type="PANTHER" id="PTHR35046">
    <property type="entry name" value="ZINC KNUCKLE (CCHC-TYPE) FAMILY PROTEIN"/>
    <property type="match status" value="1"/>
</dbReference>
<keyword evidence="4" id="KW-1185">Reference proteome</keyword>
<organism evidence="2 4">
    <name type="scientific">Abeliophyllum distichum</name>
    <dbReference type="NCBI Taxonomy" id="126358"/>
    <lineage>
        <taxon>Eukaryota</taxon>
        <taxon>Viridiplantae</taxon>
        <taxon>Streptophyta</taxon>
        <taxon>Embryophyta</taxon>
        <taxon>Tracheophyta</taxon>
        <taxon>Spermatophyta</taxon>
        <taxon>Magnoliopsida</taxon>
        <taxon>eudicotyledons</taxon>
        <taxon>Gunneridae</taxon>
        <taxon>Pentapetalae</taxon>
        <taxon>asterids</taxon>
        <taxon>lamiids</taxon>
        <taxon>Lamiales</taxon>
        <taxon>Oleaceae</taxon>
        <taxon>Forsythieae</taxon>
        <taxon>Abeliophyllum</taxon>
    </lineage>
</organism>
<accession>A0ABD1NUJ9</accession>
<evidence type="ECO:0000259" key="1">
    <source>
        <dbReference type="Pfam" id="PF03732"/>
    </source>
</evidence>
<dbReference type="AlphaFoldDB" id="A0ABD1NUJ9"/>
<feature type="domain" description="Retrotransposon gag" evidence="1">
    <location>
        <begin position="130"/>
        <end position="176"/>
    </location>
</feature>
<comment type="caution">
    <text evidence="2">The sequence shown here is derived from an EMBL/GenBank/DDBJ whole genome shotgun (WGS) entry which is preliminary data.</text>
</comment>
<dbReference type="EMBL" id="JBFOLK010000217">
    <property type="protein sequence ID" value="KAL2455092.1"/>
    <property type="molecule type" value="Genomic_DNA"/>
</dbReference>
<dbReference type="Proteomes" id="UP001604336">
    <property type="component" value="Unassembled WGS sequence"/>
</dbReference>
<evidence type="ECO:0000313" key="3">
    <source>
        <dbReference type="EMBL" id="KAL2462077.1"/>
    </source>
</evidence>
<gene>
    <name evidence="3" type="ORF">Adt_45497</name>
    <name evidence="2" type="ORF">Adt_47453</name>
</gene>
<evidence type="ECO:0000313" key="4">
    <source>
        <dbReference type="Proteomes" id="UP001604336"/>
    </source>
</evidence>
<dbReference type="InterPro" id="IPR005162">
    <property type="entry name" value="Retrotrans_gag_dom"/>
</dbReference>
<reference evidence="2" key="1">
    <citation type="submission" date="2024-07" db="EMBL/GenBank/DDBJ databases">
        <title>Two chromosome-level genome assemblies of Korean endemic species Abeliophyllum distichum and Forsythia ovata (Oleaceae).</title>
        <authorList>
            <person name="Mun J.H."/>
        </authorList>
    </citation>
    <scope>NUCLEOTIDE SEQUENCE</scope>
    <source>
        <strain evidence="2">KNKB198505000391</strain>
        <tissue evidence="2">Leaf</tissue>
    </source>
</reference>
<sequence length="177" mass="21523">MRDNNKEMMGRIDRYDTVITTLLREQQHGIPNVRRRDMRDHNPMAGFEDEDDYNYVVEMGRMMRRGDIREKTPRGGDFRGHDGVDRNLENIKMKIHFFQGRNNLGAYLEWEMRLELIFDCHIYSEEKKVKLAVIEFTDYAFMWWGQLVTNRRRNHERPVETWVDLKALMRRRFVPSH</sequence>
<dbReference type="EMBL" id="JBFOLK010000014">
    <property type="protein sequence ID" value="KAL2462077.1"/>
    <property type="molecule type" value="Genomic_DNA"/>
</dbReference>
<protein>
    <submittedName>
        <fullName evidence="2">CCHC-type domain-containing protein</fullName>
    </submittedName>
</protein>
<proteinExistence type="predicted"/>